<dbReference type="AlphaFoldDB" id="A0A382D6Z2"/>
<organism evidence="1">
    <name type="scientific">marine metagenome</name>
    <dbReference type="NCBI Taxonomy" id="408172"/>
    <lineage>
        <taxon>unclassified sequences</taxon>
        <taxon>metagenomes</taxon>
        <taxon>ecological metagenomes</taxon>
    </lineage>
</organism>
<dbReference type="EMBL" id="UINC01037608">
    <property type="protein sequence ID" value="SVB33353.1"/>
    <property type="molecule type" value="Genomic_DNA"/>
</dbReference>
<sequence length="78" mass="9103">MDSGSQVSEVWQCFKEYIDKKHIETVAERFVDLCADFGTPDEAFRDALGTDTELDKAITYYLDEEQDYDDDDINDEDY</sequence>
<protein>
    <submittedName>
        <fullName evidence="1">Uncharacterized protein</fullName>
    </submittedName>
</protein>
<evidence type="ECO:0000313" key="1">
    <source>
        <dbReference type="EMBL" id="SVB33353.1"/>
    </source>
</evidence>
<gene>
    <name evidence="1" type="ORF">METZ01_LOCUS186207</name>
</gene>
<accession>A0A382D6Z2</accession>
<proteinExistence type="predicted"/>
<reference evidence="1" key="1">
    <citation type="submission" date="2018-05" db="EMBL/GenBank/DDBJ databases">
        <authorList>
            <person name="Lanie J.A."/>
            <person name="Ng W.-L."/>
            <person name="Kazmierczak K.M."/>
            <person name="Andrzejewski T.M."/>
            <person name="Davidsen T.M."/>
            <person name="Wayne K.J."/>
            <person name="Tettelin H."/>
            <person name="Glass J.I."/>
            <person name="Rusch D."/>
            <person name="Podicherti R."/>
            <person name="Tsui H.-C.T."/>
            <person name="Winkler M.E."/>
        </authorList>
    </citation>
    <scope>NUCLEOTIDE SEQUENCE</scope>
</reference>
<name>A0A382D6Z2_9ZZZZ</name>